<feature type="transmembrane region" description="Helical" evidence="10">
    <location>
        <begin position="153"/>
        <end position="174"/>
    </location>
</feature>
<feature type="transmembrane region" description="Helical" evidence="10">
    <location>
        <begin position="6"/>
        <end position="26"/>
    </location>
</feature>
<dbReference type="NCBIfam" id="TIGR00023">
    <property type="entry name" value="glycerol-3-phosphate 1-O-acyltransferase PlsY"/>
    <property type="match status" value="1"/>
</dbReference>
<dbReference type="Proteomes" id="UP000811545">
    <property type="component" value="Unassembled WGS sequence"/>
</dbReference>
<dbReference type="GO" id="GO:0043772">
    <property type="term" value="F:acyl-phosphate glycerol-3-phosphate acyltransferase activity"/>
    <property type="evidence" value="ECO:0007669"/>
    <property type="project" value="UniProtKB-UniRule"/>
</dbReference>
<reference evidence="11 12" key="1">
    <citation type="journal article" date="2021" name="bioRxiv">
        <title>Unique metabolic strategies in Hadean analogues reveal hints for primordial physiology.</title>
        <authorList>
            <person name="Nobu M.K."/>
            <person name="Nakai R."/>
            <person name="Tamazawa S."/>
            <person name="Mori H."/>
            <person name="Toyoda A."/>
            <person name="Ijiri A."/>
            <person name="Suzuki S."/>
            <person name="Kurokawa K."/>
            <person name="Kamagata Y."/>
            <person name="Tamaki H."/>
        </authorList>
    </citation>
    <scope>NUCLEOTIDE SEQUENCE [LARGE SCALE GENOMIC DNA]</scope>
    <source>
        <strain evidence="11">BS525</strain>
    </source>
</reference>
<dbReference type="PANTHER" id="PTHR30309:SF0">
    <property type="entry name" value="GLYCEROL-3-PHOSPHATE ACYLTRANSFERASE-RELATED"/>
    <property type="match status" value="1"/>
</dbReference>
<evidence type="ECO:0000256" key="8">
    <source>
        <dbReference type="ARBA" id="ARBA00023209"/>
    </source>
</evidence>
<protein>
    <recommendedName>
        <fullName evidence="10">Glycerol-3-phosphate acyltransferase</fullName>
    </recommendedName>
    <alternativeName>
        <fullName evidence="10">Acyl-PO4 G3P acyltransferase</fullName>
    </alternativeName>
    <alternativeName>
        <fullName evidence="10">Acyl-phosphate--glycerol-3-phosphate acyltransferase</fullName>
    </alternativeName>
    <alternativeName>
        <fullName evidence="10">G3P acyltransferase</fullName>
        <shortName evidence="10">GPAT</shortName>
        <ecNumber evidence="10">2.3.1.275</ecNumber>
    </alternativeName>
    <alternativeName>
        <fullName evidence="10">Lysophosphatidic acid synthase</fullName>
        <shortName evidence="10">LPA synthase</shortName>
    </alternativeName>
</protein>
<feature type="transmembrane region" description="Helical" evidence="10">
    <location>
        <begin position="111"/>
        <end position="133"/>
    </location>
</feature>
<dbReference type="InterPro" id="IPR003811">
    <property type="entry name" value="G3P_acylTferase_PlsY"/>
</dbReference>
<evidence type="ECO:0000256" key="10">
    <source>
        <dbReference type="HAMAP-Rule" id="MF_01043"/>
    </source>
</evidence>
<comment type="catalytic activity">
    <reaction evidence="10">
        <text>an acyl phosphate + sn-glycerol 3-phosphate = a 1-acyl-sn-glycero-3-phosphate + phosphate</text>
        <dbReference type="Rhea" id="RHEA:34075"/>
        <dbReference type="ChEBI" id="CHEBI:43474"/>
        <dbReference type="ChEBI" id="CHEBI:57597"/>
        <dbReference type="ChEBI" id="CHEBI:57970"/>
        <dbReference type="ChEBI" id="CHEBI:59918"/>
        <dbReference type="EC" id="2.3.1.275"/>
    </reaction>
</comment>
<keyword evidence="1 10" id="KW-1003">Cell membrane</keyword>
<keyword evidence="8 10" id="KW-0594">Phospholipid biosynthesis</keyword>
<evidence type="ECO:0000256" key="9">
    <source>
        <dbReference type="ARBA" id="ARBA00023264"/>
    </source>
</evidence>
<keyword evidence="7 10" id="KW-0472">Membrane</keyword>
<dbReference type="GO" id="GO:0005886">
    <property type="term" value="C:plasma membrane"/>
    <property type="evidence" value="ECO:0007669"/>
    <property type="project" value="UniProtKB-SubCell"/>
</dbReference>
<dbReference type="Pfam" id="PF02660">
    <property type="entry name" value="G3P_acyltransf"/>
    <property type="match status" value="1"/>
</dbReference>
<dbReference type="HAMAP" id="MF_01043">
    <property type="entry name" value="PlsY"/>
    <property type="match status" value="1"/>
</dbReference>
<dbReference type="GO" id="GO:0008654">
    <property type="term" value="P:phospholipid biosynthetic process"/>
    <property type="evidence" value="ECO:0007669"/>
    <property type="project" value="UniProtKB-UniRule"/>
</dbReference>
<keyword evidence="2 10" id="KW-0444">Lipid biosynthesis</keyword>
<keyword evidence="4 10" id="KW-0812">Transmembrane</keyword>
<evidence type="ECO:0000256" key="7">
    <source>
        <dbReference type="ARBA" id="ARBA00023136"/>
    </source>
</evidence>
<comment type="function">
    <text evidence="10">Catalyzes the transfer of an acyl group from acyl-phosphate (acyl-PO(4)) to glycerol-3-phosphate (G3P) to form lysophosphatidic acid (LPA). This enzyme utilizes acyl-phosphate as fatty acyl donor, but not acyl-CoA or acyl-ACP.</text>
</comment>
<keyword evidence="11" id="KW-0012">Acyltransferase</keyword>
<sequence length="194" mass="21719">MIYLIIGLAFFIGGLPFGYLVGKYIYKVDIRQIGSGNIGAINVVRSLGIRWGLLVLFLDLLKSFLALILFRGYLNQDRYLFLFSLLLVLGHDYSPFLNFKGGKGVATSMGIYLALAPVALIWAVPIYLLLLLVSGFPSLASLVSLLSIPLIVYLYNFPSYLVVLSIVLFLIALLRHKENILRLLEGKENCIFKR</sequence>
<dbReference type="EMBL" id="QLTW01000007">
    <property type="protein sequence ID" value="MBT9144404.1"/>
    <property type="molecule type" value="Genomic_DNA"/>
</dbReference>
<keyword evidence="5 10" id="KW-1133">Transmembrane helix</keyword>
<evidence type="ECO:0000256" key="1">
    <source>
        <dbReference type="ARBA" id="ARBA00022475"/>
    </source>
</evidence>
<evidence type="ECO:0000256" key="4">
    <source>
        <dbReference type="ARBA" id="ARBA00022692"/>
    </source>
</evidence>
<dbReference type="SMART" id="SM01207">
    <property type="entry name" value="G3P_acyltransf"/>
    <property type="match status" value="1"/>
</dbReference>
<dbReference type="PANTHER" id="PTHR30309">
    <property type="entry name" value="INNER MEMBRANE PROTEIN YGIH"/>
    <property type="match status" value="1"/>
</dbReference>
<evidence type="ECO:0000313" key="12">
    <source>
        <dbReference type="Proteomes" id="UP000811545"/>
    </source>
</evidence>
<comment type="similarity">
    <text evidence="10">Belongs to the PlsY family.</text>
</comment>
<feature type="transmembrane region" description="Helical" evidence="10">
    <location>
        <begin position="47"/>
        <end position="73"/>
    </location>
</feature>
<keyword evidence="9 10" id="KW-1208">Phospholipid metabolism</keyword>
<evidence type="ECO:0000256" key="6">
    <source>
        <dbReference type="ARBA" id="ARBA00023098"/>
    </source>
</evidence>
<organism evidence="11 12">
    <name type="scientific">Psychracetigena formicireducens</name>
    <dbReference type="NCBI Taxonomy" id="2986056"/>
    <lineage>
        <taxon>Bacteria</taxon>
        <taxon>Bacillati</taxon>
        <taxon>Candidatus Lithacetigenota</taxon>
        <taxon>Candidatus Psychracetigena</taxon>
    </lineage>
</organism>
<keyword evidence="3 10" id="KW-0808">Transferase</keyword>
<name>A0A9E2F0J1_PSYF1</name>
<dbReference type="EC" id="2.3.1.275" evidence="10"/>
<comment type="subunit">
    <text evidence="10">Probably interacts with PlsX.</text>
</comment>
<comment type="pathway">
    <text evidence="10">Lipid metabolism; phospholipid metabolism.</text>
</comment>
<evidence type="ECO:0000256" key="2">
    <source>
        <dbReference type="ARBA" id="ARBA00022516"/>
    </source>
</evidence>
<keyword evidence="6 10" id="KW-0443">Lipid metabolism</keyword>
<gene>
    <name evidence="11" type="primary">plsY_1</name>
    <name evidence="10" type="synonym">plsY</name>
    <name evidence="11" type="ORF">DDT42_00245</name>
</gene>
<comment type="subcellular location">
    <subcellularLocation>
        <location evidence="10">Cell membrane</location>
        <topology evidence="10">Multi-pass membrane protein</topology>
    </subcellularLocation>
</comment>
<evidence type="ECO:0000313" key="11">
    <source>
        <dbReference type="EMBL" id="MBT9144404.1"/>
    </source>
</evidence>
<proteinExistence type="inferred from homology"/>
<evidence type="ECO:0000256" key="5">
    <source>
        <dbReference type="ARBA" id="ARBA00022989"/>
    </source>
</evidence>
<accession>A0A9E2F0J1</accession>
<evidence type="ECO:0000256" key="3">
    <source>
        <dbReference type="ARBA" id="ARBA00022679"/>
    </source>
</evidence>
<comment type="caution">
    <text evidence="11">The sequence shown here is derived from an EMBL/GenBank/DDBJ whole genome shotgun (WGS) entry which is preliminary data.</text>
</comment>
<dbReference type="AlphaFoldDB" id="A0A9E2F0J1"/>
<feature type="transmembrane region" description="Helical" evidence="10">
    <location>
        <begin position="79"/>
        <end position="99"/>
    </location>
</feature>